<protein>
    <submittedName>
        <fullName evidence="1">Uncharacterized protein</fullName>
    </submittedName>
</protein>
<reference evidence="1 2" key="1">
    <citation type="journal article" date="2015" name="Proc. Natl. Acad. Sci. U.S.A.">
        <title>Expanded metabolic versatility of ubiquitous nitrite-oxidizing bacteria from the genus Nitrospira.</title>
        <authorList>
            <person name="Koch H."/>
            <person name="Lucker S."/>
            <person name="Albertsen M."/>
            <person name="Kitzinger K."/>
            <person name="Herbold C."/>
            <person name="Spieck E."/>
            <person name="Nielsen P.H."/>
            <person name="Wagner M."/>
            <person name="Daims H."/>
        </authorList>
    </citation>
    <scope>NUCLEOTIDE SEQUENCE [LARGE SCALE GENOMIC DNA]</scope>
    <source>
        <strain evidence="1 2">NSP M-1</strain>
    </source>
</reference>
<dbReference type="STRING" id="42253.NITMOv2_2506"/>
<proteinExistence type="predicted"/>
<dbReference type="AlphaFoldDB" id="A0A0K2GDK2"/>
<evidence type="ECO:0000313" key="1">
    <source>
        <dbReference type="EMBL" id="ALA58919.1"/>
    </source>
</evidence>
<gene>
    <name evidence="1" type="ORF">NITMOv2_2506</name>
</gene>
<organism evidence="1 2">
    <name type="scientific">Nitrospira moscoviensis</name>
    <dbReference type="NCBI Taxonomy" id="42253"/>
    <lineage>
        <taxon>Bacteria</taxon>
        <taxon>Pseudomonadati</taxon>
        <taxon>Nitrospirota</taxon>
        <taxon>Nitrospiria</taxon>
        <taxon>Nitrospirales</taxon>
        <taxon>Nitrospiraceae</taxon>
        <taxon>Nitrospira</taxon>
    </lineage>
</organism>
<dbReference type="KEGG" id="nmv:NITMOv2_2506"/>
<dbReference type="EMBL" id="CP011801">
    <property type="protein sequence ID" value="ALA58919.1"/>
    <property type="molecule type" value="Genomic_DNA"/>
</dbReference>
<dbReference type="RefSeq" id="WP_145976289.1">
    <property type="nucleotide sequence ID" value="NZ_CP011801.1"/>
</dbReference>
<dbReference type="Proteomes" id="UP000069205">
    <property type="component" value="Chromosome"/>
</dbReference>
<evidence type="ECO:0000313" key="2">
    <source>
        <dbReference type="Proteomes" id="UP000069205"/>
    </source>
</evidence>
<name>A0A0K2GDK2_NITMO</name>
<dbReference type="OrthoDB" id="8558993at2"/>
<dbReference type="PATRIC" id="fig|42253.5.peg.2471"/>
<keyword evidence="2" id="KW-1185">Reference proteome</keyword>
<accession>A0A0K2GDK2</accession>
<sequence>MAIDGAKGCFPARRQACEGLPGRWVSSLALMLLAGCALTQEVSRTPRSAIEQLLLSHAVERALENLAVPLPEGESVRVEVSGLQTDRAHLHLDDQDESFGVIDSPSWDLGFVRDAMAGRLGELGYRVRRRGEEATYLVRVMVHAMGTNQGKTFFGIPAIQSVIIPFALPQLTLYAEQDQLAHVRLHLELFEMSTGRFVRSTPWVTGSTYHNQYTVFFFFTFRTTDLPEAP</sequence>